<evidence type="ECO:0000313" key="4">
    <source>
        <dbReference type="RefSeq" id="XP_014471517.1"/>
    </source>
</evidence>
<dbReference type="RefSeq" id="XP_014471517.1">
    <property type="nucleotide sequence ID" value="XM_014616031.1"/>
</dbReference>
<feature type="region of interest" description="Disordered" evidence="1">
    <location>
        <begin position="343"/>
        <end position="374"/>
    </location>
</feature>
<feature type="signal peptide" evidence="2">
    <location>
        <begin position="1"/>
        <end position="22"/>
    </location>
</feature>
<feature type="chain" id="PRO_5027545245" evidence="2">
    <location>
        <begin position="23"/>
        <end position="374"/>
    </location>
</feature>
<evidence type="ECO:0000256" key="2">
    <source>
        <dbReference type="SAM" id="SignalP"/>
    </source>
</evidence>
<dbReference type="KEGG" id="dqu:106742774"/>
<feature type="compositionally biased region" description="Low complexity" evidence="1">
    <location>
        <begin position="353"/>
        <end position="374"/>
    </location>
</feature>
<keyword evidence="3" id="KW-1185">Reference proteome</keyword>
<gene>
    <name evidence="4" type="primary">LOC106742774</name>
</gene>
<sequence length="374" mass="41365">MAAHHCFTIGVLFLGTLSTVRAISVPYEDIHLEYPTAARFIYTASEFDSDFDGYSYSTEDLNGGGSNVVFATGADSLGKLKKTMNSMYKTDAMMKTPESYMQRDKLDNTQNNTQKNPMSPGQQSKSEIEANMNKQEDFVLDTDVSDEGEKILKNPEANDSSFEHQAPQEVPFMPYPAFRANFLNLQLPVVLPRYHIPSDVIQDQYYPHSPYTDLQFPLHDFDFYNPSAPLFYQTPITANPVPINVLNHASAAVKDTTVPAKASTVESSRTTTQSANSVESNMIELKSNFESTVNQVEETSSSESTSNTVETMTASKVIDEEMTTESAKSTVKSRKCDDQIVNDKVSSTESANTKVSTSTKESSTETSAMSTNEM</sequence>
<evidence type="ECO:0000256" key="1">
    <source>
        <dbReference type="SAM" id="MobiDB-lite"/>
    </source>
</evidence>
<organism evidence="3 4">
    <name type="scientific">Dinoponera quadriceps</name>
    <name type="common">South American ant</name>
    <dbReference type="NCBI Taxonomy" id="609295"/>
    <lineage>
        <taxon>Eukaryota</taxon>
        <taxon>Metazoa</taxon>
        <taxon>Ecdysozoa</taxon>
        <taxon>Arthropoda</taxon>
        <taxon>Hexapoda</taxon>
        <taxon>Insecta</taxon>
        <taxon>Pterygota</taxon>
        <taxon>Neoptera</taxon>
        <taxon>Endopterygota</taxon>
        <taxon>Hymenoptera</taxon>
        <taxon>Apocrita</taxon>
        <taxon>Aculeata</taxon>
        <taxon>Formicoidea</taxon>
        <taxon>Formicidae</taxon>
        <taxon>Ponerinae</taxon>
        <taxon>Ponerini</taxon>
        <taxon>Dinoponera</taxon>
    </lineage>
</organism>
<reference evidence="4" key="1">
    <citation type="submission" date="2025-08" db="UniProtKB">
        <authorList>
            <consortium name="RefSeq"/>
        </authorList>
    </citation>
    <scope>IDENTIFICATION</scope>
</reference>
<dbReference type="AlphaFoldDB" id="A0A6P3X012"/>
<protein>
    <submittedName>
        <fullName evidence="4">Uncharacterized protein LOC106742774</fullName>
    </submittedName>
</protein>
<accession>A0A6P3X012</accession>
<dbReference type="Proteomes" id="UP000515204">
    <property type="component" value="Unplaced"/>
</dbReference>
<name>A0A6P3X012_DINQU</name>
<dbReference type="GeneID" id="106742774"/>
<proteinExistence type="predicted"/>
<keyword evidence="2" id="KW-0732">Signal</keyword>
<dbReference type="OrthoDB" id="7552703at2759"/>
<evidence type="ECO:0000313" key="3">
    <source>
        <dbReference type="Proteomes" id="UP000515204"/>
    </source>
</evidence>